<comment type="caution">
    <text evidence="2">The sequence shown here is derived from an EMBL/GenBank/DDBJ whole genome shotgun (WGS) entry which is preliminary data.</text>
</comment>
<sequence length="55" mass="5742">MRCSCIVLDVSFQSYYLSWAKLGFMPSESVCQSSSSSSSSSSAAAASSPPPPELC</sequence>
<dbReference type="Proteomes" id="UP000828390">
    <property type="component" value="Unassembled WGS sequence"/>
</dbReference>
<gene>
    <name evidence="2" type="ORF">DPMN_001056</name>
</gene>
<evidence type="ECO:0000313" key="2">
    <source>
        <dbReference type="EMBL" id="KAH3877196.1"/>
    </source>
</evidence>
<dbReference type="AlphaFoldDB" id="A0A9D4MKR1"/>
<name>A0A9D4MKR1_DREPO</name>
<dbReference type="EMBL" id="JAIWYP010000001">
    <property type="protein sequence ID" value="KAH3877196.1"/>
    <property type="molecule type" value="Genomic_DNA"/>
</dbReference>
<feature type="region of interest" description="Disordered" evidence="1">
    <location>
        <begin position="30"/>
        <end position="55"/>
    </location>
</feature>
<feature type="compositionally biased region" description="Low complexity" evidence="1">
    <location>
        <begin position="33"/>
        <end position="47"/>
    </location>
</feature>
<keyword evidence="3" id="KW-1185">Reference proteome</keyword>
<reference evidence="2" key="2">
    <citation type="submission" date="2020-11" db="EMBL/GenBank/DDBJ databases">
        <authorList>
            <person name="McCartney M.A."/>
            <person name="Auch B."/>
            <person name="Kono T."/>
            <person name="Mallez S."/>
            <person name="Becker A."/>
            <person name="Gohl D.M."/>
            <person name="Silverstein K.A.T."/>
            <person name="Koren S."/>
            <person name="Bechman K.B."/>
            <person name="Herman A."/>
            <person name="Abrahante J.E."/>
            <person name="Garbe J."/>
        </authorList>
    </citation>
    <scope>NUCLEOTIDE SEQUENCE</scope>
    <source>
        <strain evidence="2">Duluth1</strain>
        <tissue evidence="2">Whole animal</tissue>
    </source>
</reference>
<evidence type="ECO:0000313" key="3">
    <source>
        <dbReference type="Proteomes" id="UP000828390"/>
    </source>
</evidence>
<accession>A0A9D4MKR1</accession>
<protein>
    <submittedName>
        <fullName evidence="2">Uncharacterized protein</fullName>
    </submittedName>
</protein>
<reference evidence="2" key="1">
    <citation type="journal article" date="2019" name="bioRxiv">
        <title>The Genome of the Zebra Mussel, Dreissena polymorpha: A Resource for Invasive Species Research.</title>
        <authorList>
            <person name="McCartney M.A."/>
            <person name="Auch B."/>
            <person name="Kono T."/>
            <person name="Mallez S."/>
            <person name="Zhang Y."/>
            <person name="Obille A."/>
            <person name="Becker A."/>
            <person name="Abrahante J.E."/>
            <person name="Garbe J."/>
            <person name="Badalamenti J.P."/>
            <person name="Herman A."/>
            <person name="Mangelson H."/>
            <person name="Liachko I."/>
            <person name="Sullivan S."/>
            <person name="Sone E.D."/>
            <person name="Koren S."/>
            <person name="Silverstein K.A.T."/>
            <person name="Beckman K.B."/>
            <person name="Gohl D.M."/>
        </authorList>
    </citation>
    <scope>NUCLEOTIDE SEQUENCE</scope>
    <source>
        <strain evidence="2">Duluth1</strain>
        <tissue evidence="2">Whole animal</tissue>
    </source>
</reference>
<proteinExistence type="predicted"/>
<evidence type="ECO:0000256" key="1">
    <source>
        <dbReference type="SAM" id="MobiDB-lite"/>
    </source>
</evidence>
<organism evidence="2 3">
    <name type="scientific">Dreissena polymorpha</name>
    <name type="common">Zebra mussel</name>
    <name type="synonym">Mytilus polymorpha</name>
    <dbReference type="NCBI Taxonomy" id="45954"/>
    <lineage>
        <taxon>Eukaryota</taxon>
        <taxon>Metazoa</taxon>
        <taxon>Spiralia</taxon>
        <taxon>Lophotrochozoa</taxon>
        <taxon>Mollusca</taxon>
        <taxon>Bivalvia</taxon>
        <taxon>Autobranchia</taxon>
        <taxon>Heteroconchia</taxon>
        <taxon>Euheterodonta</taxon>
        <taxon>Imparidentia</taxon>
        <taxon>Neoheterodontei</taxon>
        <taxon>Myida</taxon>
        <taxon>Dreissenoidea</taxon>
        <taxon>Dreissenidae</taxon>
        <taxon>Dreissena</taxon>
    </lineage>
</organism>